<dbReference type="RefSeq" id="WP_010026490.1">
    <property type="nucleotide sequence ID" value="NZ_AFVQ02000115.1"/>
</dbReference>
<accession>A0A0U1QN53</accession>
<dbReference type="AlphaFoldDB" id="A0A0U1QN53"/>
<gene>
    <name evidence="1" type="ORF">SINU_09215</name>
</gene>
<dbReference type="EMBL" id="AFVQ02000115">
    <property type="protein sequence ID" value="KLI02225.1"/>
    <property type="molecule type" value="Genomic_DNA"/>
</dbReference>
<keyword evidence="2" id="KW-1185">Reference proteome</keyword>
<dbReference type="OrthoDB" id="2990685at2"/>
<comment type="caution">
    <text evidence="1">The sequence shown here is derived from an EMBL/GenBank/DDBJ whole genome shotgun (WGS) entry which is preliminary data.</text>
</comment>
<protein>
    <submittedName>
        <fullName evidence="1">Uncharacterized protein</fullName>
    </submittedName>
</protein>
<proteinExistence type="predicted"/>
<evidence type="ECO:0000313" key="1">
    <source>
        <dbReference type="EMBL" id="KLI02225.1"/>
    </source>
</evidence>
<organism evidence="1 2">
    <name type="scientific">Sporolactobacillus inulinus CASD</name>
    <dbReference type="NCBI Taxonomy" id="1069536"/>
    <lineage>
        <taxon>Bacteria</taxon>
        <taxon>Bacillati</taxon>
        <taxon>Bacillota</taxon>
        <taxon>Bacilli</taxon>
        <taxon>Bacillales</taxon>
        <taxon>Sporolactobacillaceae</taxon>
        <taxon>Sporolactobacillus</taxon>
    </lineage>
</organism>
<sequence>MYQDQNGDAYPYGYESYDIEPYSYVNDYDDIYVDGREQPQPFFIPPNAIQQELNRGRRGHFYRTRLASYNQMMLIQLLGINQNTGMVSMNVYLPWQRRWVQHQEHFSDMSGLTYVGPTPPPGVPFPRPTQPPRPPRPWWCPQFPWHPACR</sequence>
<name>A0A0U1QN53_9BACL</name>
<reference evidence="1 2" key="1">
    <citation type="journal article" date="2011" name="J. Bacteriol.">
        <title>Draft genome sequence of Sporolactobacillus inulinus strain CASD, an efficient D-lactic acid-producing bacterium with high-concentration lactate tolerance capability.</title>
        <authorList>
            <person name="Yu B."/>
            <person name="Su F."/>
            <person name="Wang L."/>
            <person name="Xu K."/>
            <person name="Zhao B."/>
            <person name="Xu P."/>
        </authorList>
    </citation>
    <scope>NUCLEOTIDE SEQUENCE [LARGE SCALE GENOMIC DNA]</scope>
    <source>
        <strain evidence="1 2">CASD</strain>
    </source>
</reference>
<dbReference type="Proteomes" id="UP000035553">
    <property type="component" value="Unassembled WGS sequence"/>
</dbReference>
<evidence type="ECO:0000313" key="2">
    <source>
        <dbReference type="Proteomes" id="UP000035553"/>
    </source>
</evidence>